<keyword evidence="2" id="KW-1185">Reference proteome</keyword>
<name>A0ABS5VYS6_9BACT</name>
<gene>
    <name evidence="1" type="ORF">KK060_25010</name>
</gene>
<reference evidence="1 2" key="1">
    <citation type="submission" date="2021-05" db="EMBL/GenBank/DDBJ databases">
        <title>A Polyphasic approach of four new species of the genus Ohtaekwangia: Ohtaekwangia histidinii sp. nov., Ohtaekwangia cretensis sp. nov., Ohtaekwangia indiensis sp. nov., Ohtaekwangia reichenbachii sp. nov. from diverse environment.</title>
        <authorList>
            <person name="Octaviana S."/>
        </authorList>
    </citation>
    <scope>NUCLEOTIDE SEQUENCE [LARGE SCALE GENOMIC DNA]</scope>
    <source>
        <strain evidence="1 2">PWU20</strain>
    </source>
</reference>
<dbReference type="EMBL" id="JAHESD010000153">
    <property type="protein sequence ID" value="MBT1706558.1"/>
    <property type="molecule type" value="Genomic_DNA"/>
</dbReference>
<evidence type="ECO:0000313" key="2">
    <source>
        <dbReference type="Proteomes" id="UP000772618"/>
    </source>
</evidence>
<protein>
    <submittedName>
        <fullName evidence="1">Uncharacterized protein</fullName>
    </submittedName>
</protein>
<evidence type="ECO:0000313" key="1">
    <source>
        <dbReference type="EMBL" id="MBT1706558.1"/>
    </source>
</evidence>
<comment type="caution">
    <text evidence="1">The sequence shown here is derived from an EMBL/GenBank/DDBJ whole genome shotgun (WGS) entry which is preliminary data.</text>
</comment>
<proteinExistence type="predicted"/>
<sequence>MRYYKIGKAWEPEIIGVKDGLAQADLIEEKTDDYREIKDFFYGQTYWDRKDFLPTKEFIFKYIKLRKNAKVTDLLSFAPHLLGIDFVLSSKVKRLLNGLDLNNNHFFATNLFDFNGHVIHEQYFVLYTIYFGFETVNFKKSVFFSGDDQLGHKQYHNFETWRNWEDYWDRPDHEFVKAEKIVIAEKHPGDYIKTRLGGPFISERLLDRWTSFGISGFVQLNDQTIEFE</sequence>
<organism evidence="1 2">
    <name type="scientific">Chryseosolibacter indicus</name>
    <dbReference type="NCBI Taxonomy" id="2782351"/>
    <lineage>
        <taxon>Bacteria</taxon>
        <taxon>Pseudomonadati</taxon>
        <taxon>Bacteroidota</taxon>
        <taxon>Cytophagia</taxon>
        <taxon>Cytophagales</taxon>
        <taxon>Chryseotaleaceae</taxon>
        <taxon>Chryseosolibacter</taxon>
    </lineage>
</organism>
<dbReference type="Proteomes" id="UP000772618">
    <property type="component" value="Unassembled WGS sequence"/>
</dbReference>
<accession>A0ABS5VYS6</accession>
<dbReference type="RefSeq" id="WP_254158000.1">
    <property type="nucleotide sequence ID" value="NZ_JAHESD010000153.1"/>
</dbReference>